<organism evidence="1 2">
    <name type="scientific">Trichodelitschia bisporula</name>
    <dbReference type="NCBI Taxonomy" id="703511"/>
    <lineage>
        <taxon>Eukaryota</taxon>
        <taxon>Fungi</taxon>
        <taxon>Dikarya</taxon>
        <taxon>Ascomycota</taxon>
        <taxon>Pezizomycotina</taxon>
        <taxon>Dothideomycetes</taxon>
        <taxon>Dothideomycetes incertae sedis</taxon>
        <taxon>Phaeotrichales</taxon>
        <taxon>Phaeotrichaceae</taxon>
        <taxon>Trichodelitschia</taxon>
    </lineage>
</organism>
<sequence length="167" mass="18230">MDMPRSQSTAFHPCHTAFAVNLAEKTWGEEKGGDGGCRFCTTSDAAVTRHRYIPLAVLFAAPVAIGTVSVTTSPSRWTPGPAVVSGWLIRPRNRLILVPPSLTAAASVKPSERSADPRKAPAGGYIFRTAMLFILSVCRHYAGPDSWDRRPQGYLTRPSLSNPRQFY</sequence>
<gene>
    <name evidence="1" type="ORF">EJ06DRAFT_430836</name>
</gene>
<name>A0A6G1HX00_9PEZI</name>
<accession>A0A6G1HX00</accession>
<reference evidence="1" key="1">
    <citation type="journal article" date="2020" name="Stud. Mycol.">
        <title>101 Dothideomycetes genomes: a test case for predicting lifestyles and emergence of pathogens.</title>
        <authorList>
            <person name="Haridas S."/>
            <person name="Albert R."/>
            <person name="Binder M."/>
            <person name="Bloem J."/>
            <person name="Labutti K."/>
            <person name="Salamov A."/>
            <person name="Andreopoulos B."/>
            <person name="Baker S."/>
            <person name="Barry K."/>
            <person name="Bills G."/>
            <person name="Bluhm B."/>
            <person name="Cannon C."/>
            <person name="Castanera R."/>
            <person name="Culley D."/>
            <person name="Daum C."/>
            <person name="Ezra D."/>
            <person name="Gonzalez J."/>
            <person name="Henrissat B."/>
            <person name="Kuo A."/>
            <person name="Liang C."/>
            <person name="Lipzen A."/>
            <person name="Lutzoni F."/>
            <person name="Magnuson J."/>
            <person name="Mondo S."/>
            <person name="Nolan M."/>
            <person name="Ohm R."/>
            <person name="Pangilinan J."/>
            <person name="Park H.-J."/>
            <person name="Ramirez L."/>
            <person name="Alfaro M."/>
            <person name="Sun H."/>
            <person name="Tritt A."/>
            <person name="Yoshinaga Y."/>
            <person name="Zwiers L.-H."/>
            <person name="Turgeon B."/>
            <person name="Goodwin S."/>
            <person name="Spatafora J."/>
            <person name="Crous P."/>
            <person name="Grigoriev I."/>
        </authorList>
    </citation>
    <scope>NUCLEOTIDE SEQUENCE</scope>
    <source>
        <strain evidence="1">CBS 262.69</strain>
    </source>
</reference>
<evidence type="ECO:0000313" key="2">
    <source>
        <dbReference type="Proteomes" id="UP000799640"/>
    </source>
</evidence>
<dbReference type="Proteomes" id="UP000799640">
    <property type="component" value="Unassembled WGS sequence"/>
</dbReference>
<evidence type="ECO:0000313" key="1">
    <source>
        <dbReference type="EMBL" id="KAF2400441.1"/>
    </source>
</evidence>
<keyword evidence="2" id="KW-1185">Reference proteome</keyword>
<dbReference type="EMBL" id="ML996695">
    <property type="protein sequence ID" value="KAF2400441.1"/>
    <property type="molecule type" value="Genomic_DNA"/>
</dbReference>
<dbReference type="AlphaFoldDB" id="A0A6G1HX00"/>
<protein>
    <submittedName>
        <fullName evidence="1">Uncharacterized protein</fullName>
    </submittedName>
</protein>
<proteinExistence type="predicted"/>